<proteinExistence type="predicted"/>
<evidence type="ECO:0000313" key="1">
    <source>
        <dbReference type="EMBL" id="MBJ6125005.1"/>
    </source>
</evidence>
<dbReference type="InterPro" id="IPR011013">
    <property type="entry name" value="Gal_mutarotase_sf_dom"/>
</dbReference>
<reference evidence="2" key="1">
    <citation type="submission" date="2020-12" db="EMBL/GenBank/DDBJ databases">
        <title>Hymenobacter sp.</title>
        <authorList>
            <person name="Kim M.K."/>
        </authorList>
    </citation>
    <scope>NUCLEOTIDE SEQUENCE [LARGE SCALE GENOMIC DNA]</scope>
    <source>
        <strain evidence="2">BT325</strain>
    </source>
</reference>
<dbReference type="Pfam" id="PF01263">
    <property type="entry name" value="Aldose_epim"/>
    <property type="match status" value="1"/>
</dbReference>
<dbReference type="InterPro" id="IPR014718">
    <property type="entry name" value="GH-type_carb-bd"/>
</dbReference>
<keyword evidence="2" id="KW-1185">Reference proteome</keyword>
<dbReference type="Gene3D" id="2.70.98.10">
    <property type="match status" value="1"/>
</dbReference>
<protein>
    <submittedName>
        <fullName evidence="1">Aldose 1-epimerase</fullName>
    </submittedName>
</protein>
<dbReference type="Proteomes" id="UP000620670">
    <property type="component" value="Unassembled WGS sequence"/>
</dbReference>
<dbReference type="SUPFAM" id="SSF74650">
    <property type="entry name" value="Galactose mutarotase-like"/>
    <property type="match status" value="1"/>
</dbReference>
<name>A0ABS0XY80_9HYPH</name>
<evidence type="ECO:0000313" key="2">
    <source>
        <dbReference type="Proteomes" id="UP000620670"/>
    </source>
</evidence>
<dbReference type="CDD" id="cd09021">
    <property type="entry name" value="Aldose_epim_Ec_YphB"/>
    <property type="match status" value="1"/>
</dbReference>
<dbReference type="EMBL" id="JAELXT010000004">
    <property type="protein sequence ID" value="MBJ6125005.1"/>
    <property type="molecule type" value="Genomic_DNA"/>
</dbReference>
<gene>
    <name evidence="1" type="ORF">JAO75_06250</name>
</gene>
<dbReference type="InterPro" id="IPR008183">
    <property type="entry name" value="Aldose_1/G6P_1-epimerase"/>
</dbReference>
<organism evidence="1 2">
    <name type="scientific">Microvirga splendida</name>
    <dbReference type="NCBI Taxonomy" id="2795727"/>
    <lineage>
        <taxon>Bacteria</taxon>
        <taxon>Pseudomonadati</taxon>
        <taxon>Pseudomonadota</taxon>
        <taxon>Alphaproteobacteria</taxon>
        <taxon>Hyphomicrobiales</taxon>
        <taxon>Methylobacteriaceae</taxon>
        <taxon>Microvirga</taxon>
    </lineage>
</organism>
<accession>A0ABS0XY80</accession>
<sequence length="296" mass="33074">MIVTLRSGSLSLDLAPSIGGAIAGFRHDGVTLMREIPEQALREGLVRQTCCYPLIPYSNRIAHGRFSFEGVEHRLALNFGDHPHSIHGNAWQRPWQVVEADDARCRLALTHRPDGDEAKGWPFAYRAEQLFAMSPDGLVLTLSLENEDHRAMPAGLGLHPFFPKRPGVRLQFAAERVYPNGEDSLPLDGVPVPDDWNYRTMRELGEPRLDNCFAGWNGTARIAYAQENIALRIEADPLFGHLVVYVPAERDFFAVEPVSHMNDAINRPEPSRHGLKVLQSGERLSAQVRFGVEVLS</sequence>
<comment type="caution">
    <text evidence="1">The sequence shown here is derived from an EMBL/GenBank/DDBJ whole genome shotgun (WGS) entry which is preliminary data.</text>
</comment>